<dbReference type="AlphaFoldDB" id="A0AAW0WQ90"/>
<dbReference type="GO" id="GO:0005085">
    <property type="term" value="F:guanyl-nucleotide exchange factor activity"/>
    <property type="evidence" value="ECO:0007669"/>
    <property type="project" value="InterPro"/>
</dbReference>
<proteinExistence type="predicted"/>
<dbReference type="Pfam" id="PF00621">
    <property type="entry name" value="RhoGEF"/>
    <property type="match status" value="1"/>
</dbReference>
<evidence type="ECO:0000313" key="7">
    <source>
        <dbReference type="Proteomes" id="UP001445076"/>
    </source>
</evidence>
<organism evidence="6 7">
    <name type="scientific">Cherax quadricarinatus</name>
    <name type="common">Australian red claw crayfish</name>
    <dbReference type="NCBI Taxonomy" id="27406"/>
    <lineage>
        <taxon>Eukaryota</taxon>
        <taxon>Metazoa</taxon>
        <taxon>Ecdysozoa</taxon>
        <taxon>Arthropoda</taxon>
        <taxon>Crustacea</taxon>
        <taxon>Multicrustacea</taxon>
        <taxon>Malacostraca</taxon>
        <taxon>Eumalacostraca</taxon>
        <taxon>Eucarida</taxon>
        <taxon>Decapoda</taxon>
        <taxon>Pleocyemata</taxon>
        <taxon>Astacidea</taxon>
        <taxon>Parastacoidea</taxon>
        <taxon>Parastacidae</taxon>
        <taxon>Cherax</taxon>
    </lineage>
</organism>
<gene>
    <name evidence="6" type="ORF">OTU49_006166</name>
</gene>
<feature type="region of interest" description="Disordered" evidence="4">
    <location>
        <begin position="808"/>
        <end position="916"/>
    </location>
</feature>
<evidence type="ECO:0000256" key="2">
    <source>
        <dbReference type="ARBA" id="ARBA00022490"/>
    </source>
</evidence>
<dbReference type="EMBL" id="JARKIK010000051">
    <property type="protein sequence ID" value="KAK8734396.1"/>
    <property type="molecule type" value="Genomic_DNA"/>
</dbReference>
<dbReference type="CDD" id="cd00160">
    <property type="entry name" value="RhoGEF"/>
    <property type="match status" value="1"/>
</dbReference>
<feature type="compositionally biased region" description="Polar residues" evidence="4">
    <location>
        <begin position="513"/>
        <end position="535"/>
    </location>
</feature>
<dbReference type="PROSITE" id="PS50010">
    <property type="entry name" value="DH_2"/>
    <property type="match status" value="1"/>
</dbReference>
<dbReference type="Gene3D" id="2.30.29.30">
    <property type="entry name" value="Pleckstrin-homology domain (PH domain)/Phosphotyrosine-binding domain (PTB)"/>
    <property type="match status" value="1"/>
</dbReference>
<dbReference type="PANTHER" id="PTHR45872:SF2">
    <property type="entry name" value="RHO GUANINE NUCLEOTIDE EXCHANGE FACTOR 2, ISOFORM D"/>
    <property type="match status" value="1"/>
</dbReference>
<accession>A0AAW0WQ90</accession>
<dbReference type="InterPro" id="IPR041020">
    <property type="entry name" value="PH_16"/>
</dbReference>
<keyword evidence="3" id="KW-0597">Phosphoprotein</keyword>
<evidence type="ECO:0000256" key="4">
    <source>
        <dbReference type="SAM" id="MobiDB-lite"/>
    </source>
</evidence>
<dbReference type="InterPro" id="IPR000219">
    <property type="entry name" value="DH_dom"/>
</dbReference>
<dbReference type="Pfam" id="PF17838">
    <property type="entry name" value="PH_16"/>
    <property type="match status" value="1"/>
</dbReference>
<dbReference type="Proteomes" id="UP001445076">
    <property type="component" value="Unassembled WGS sequence"/>
</dbReference>
<feature type="region of interest" description="Disordered" evidence="4">
    <location>
        <begin position="470"/>
        <end position="591"/>
    </location>
</feature>
<keyword evidence="2" id="KW-0963">Cytoplasm</keyword>
<keyword evidence="7" id="KW-1185">Reference proteome</keyword>
<dbReference type="CDD" id="cd13329">
    <property type="entry name" value="PH_RhoGEF"/>
    <property type="match status" value="1"/>
</dbReference>
<feature type="domain" description="DH" evidence="5">
    <location>
        <begin position="118"/>
        <end position="309"/>
    </location>
</feature>
<evidence type="ECO:0000256" key="3">
    <source>
        <dbReference type="ARBA" id="ARBA00022553"/>
    </source>
</evidence>
<feature type="compositionally biased region" description="Low complexity" evidence="4">
    <location>
        <begin position="566"/>
        <end position="591"/>
    </location>
</feature>
<dbReference type="SUPFAM" id="SSF48065">
    <property type="entry name" value="DBL homology domain (DH-domain)"/>
    <property type="match status" value="1"/>
</dbReference>
<dbReference type="GO" id="GO:0005737">
    <property type="term" value="C:cytoplasm"/>
    <property type="evidence" value="ECO:0007669"/>
    <property type="project" value="UniProtKB-SubCell"/>
</dbReference>
<name>A0AAW0WQ90_CHEQU</name>
<evidence type="ECO:0000259" key="5">
    <source>
        <dbReference type="PROSITE" id="PS50010"/>
    </source>
</evidence>
<dbReference type="InterPro" id="IPR035899">
    <property type="entry name" value="DBL_dom_sf"/>
</dbReference>
<reference evidence="6 7" key="1">
    <citation type="journal article" date="2024" name="BMC Genomics">
        <title>Genome assembly of redclaw crayfish (Cherax quadricarinatus) provides insights into its immune adaptation and hypoxia tolerance.</title>
        <authorList>
            <person name="Liu Z."/>
            <person name="Zheng J."/>
            <person name="Li H."/>
            <person name="Fang K."/>
            <person name="Wang S."/>
            <person name="He J."/>
            <person name="Zhou D."/>
            <person name="Weng S."/>
            <person name="Chi M."/>
            <person name="Gu Z."/>
            <person name="He J."/>
            <person name="Li F."/>
            <person name="Wang M."/>
        </authorList>
    </citation>
    <scope>NUCLEOTIDE SEQUENCE [LARGE SCALE GENOMIC DNA]</scope>
    <source>
        <strain evidence="6">ZL_2023a</strain>
    </source>
</reference>
<sequence length="916" mass="101187">MNDTNLYRNSASEVGRLGGAPVFCMLDTLMSMAVSSGDVDTESGLIPGNSGSSSSSSLSHGLDSPSTSFEHVVSRTDAPLPAPVLENDSDIEAEVDLPNWQKLVSDEEIKKLKPKERKRQDTINELFHTERTHVRVLKVLKHLFQVPMTEAELLPKDQLDILFPNMDQMLEIHIVFNQAMKKRREEEPLVFRVGDLLIDMFDGEKGDYFQQQAAEFVRTQFLALENLKQRQKRDQRLSAFLQEQENNPACRRLQLKDMLPAIFQRLSKYPLFMESLLAYTDSTAHPEEYDKISRALERAREILAFVNTAVQEAENSQRLNEIQRKLDQSSLTKNKHGHSDELKGNLDLTKHRLIYEGPLTWRIAKGQKNIDLLVLLLDEFIVLLQKADDKYVLKNHSIIKSLGKDDNKLTHSPIIKYGPSMLFRAVATDNCAFFIVTTQSVGAQIYELVTSSPSERKVWFRHIQEAQEAYTARDGRNRRSHPQTPVQDTDDQPPSSADALRDVDDGVDDGGESTENTNDATDGKIQGTSKSAEQISKSDDPLSTSSSTATAQPPVSPDTLAKKTEAGGASSSSSGPGGPSPSAGRSPASGRRLQEVQIIQIVEGTTLIQPSEVKVSQGVVLSAEPVLTPIEHLRRKDLKIRQALEEKQHIIADILNIPHEHFENVVDMAGEPAVGNKEPRELVLAAMFQAKCLQETLNEALNISEGDIVAARANNDSANKATSLPLYQAPMTKLLTISTSLSQQLSSLLNLVSERDDERERMRKELVASRERLHHLHMKQNSVSNQTMSDNTQSQIATGISSIVSAGITLPPTTSPHTSRPSSFVSVTSSTADHSDTPDHHDTDEDGGSEIAKTNSSQPEECEDSKEDYVPETFEDAASGSEATEMKPEEVEGSSQGQESSEEGRGLEGSTETITT</sequence>
<feature type="compositionally biased region" description="Low complexity" evidence="4">
    <location>
        <begin position="43"/>
        <end position="68"/>
    </location>
</feature>
<dbReference type="SMART" id="SM00325">
    <property type="entry name" value="RhoGEF"/>
    <property type="match status" value="1"/>
</dbReference>
<feature type="region of interest" description="Disordered" evidence="4">
    <location>
        <begin position="38"/>
        <end position="73"/>
    </location>
</feature>
<comment type="subcellular location">
    <subcellularLocation>
        <location evidence="1">Cytoplasm</location>
    </subcellularLocation>
</comment>
<dbReference type="InterPro" id="IPR011993">
    <property type="entry name" value="PH-like_dom_sf"/>
</dbReference>
<dbReference type="SUPFAM" id="SSF50729">
    <property type="entry name" value="PH domain-like"/>
    <property type="match status" value="1"/>
</dbReference>
<protein>
    <recommendedName>
        <fullName evidence="5">DH domain-containing protein</fullName>
    </recommendedName>
</protein>
<feature type="compositionally biased region" description="Basic and acidic residues" evidence="4">
    <location>
        <begin position="833"/>
        <end position="843"/>
    </location>
</feature>
<evidence type="ECO:0000256" key="1">
    <source>
        <dbReference type="ARBA" id="ARBA00004496"/>
    </source>
</evidence>
<feature type="compositionally biased region" description="Polar residues" evidence="4">
    <location>
        <begin position="482"/>
        <end position="495"/>
    </location>
</feature>
<feature type="compositionally biased region" description="Low complexity" evidence="4">
    <location>
        <begin position="541"/>
        <end position="553"/>
    </location>
</feature>
<dbReference type="Gene3D" id="1.20.900.10">
    <property type="entry name" value="Dbl homology (DH) domain"/>
    <property type="match status" value="1"/>
</dbReference>
<evidence type="ECO:0000313" key="6">
    <source>
        <dbReference type="EMBL" id="KAK8734396.1"/>
    </source>
</evidence>
<comment type="caution">
    <text evidence="6">The sequence shown here is derived from an EMBL/GenBank/DDBJ whole genome shotgun (WGS) entry which is preliminary data.</text>
</comment>
<dbReference type="GO" id="GO:0001664">
    <property type="term" value="F:G protein-coupled receptor binding"/>
    <property type="evidence" value="ECO:0007669"/>
    <property type="project" value="TreeGrafter"/>
</dbReference>
<dbReference type="GO" id="GO:0007186">
    <property type="term" value="P:G protein-coupled receptor signaling pathway"/>
    <property type="evidence" value="ECO:0007669"/>
    <property type="project" value="TreeGrafter"/>
</dbReference>
<feature type="compositionally biased region" description="Low complexity" evidence="4">
    <location>
        <begin position="809"/>
        <end position="832"/>
    </location>
</feature>
<dbReference type="PANTHER" id="PTHR45872">
    <property type="entry name" value="RHO GUANINE NUCLEOTIDE EXCHANGE FACTOR 2, ISOFORM D"/>
    <property type="match status" value="1"/>
</dbReference>